<evidence type="ECO:0000256" key="10">
    <source>
        <dbReference type="ARBA" id="ARBA00022670"/>
    </source>
</evidence>
<evidence type="ECO:0000256" key="8">
    <source>
        <dbReference type="ARBA" id="ARBA00022519"/>
    </source>
</evidence>
<reference evidence="33" key="1">
    <citation type="submission" date="2016-10" db="EMBL/GenBank/DDBJ databases">
        <authorList>
            <person name="Wegmann U."/>
        </authorList>
    </citation>
    <scope>NUCLEOTIDE SEQUENCE [LARGE SCALE GENOMIC DNA]</scope>
</reference>
<comment type="similarity">
    <text evidence="3">In the C-terminal section; belongs to the transpeptidase family.</text>
</comment>
<dbReference type="InterPro" id="IPR031376">
    <property type="entry name" value="PCB_OB"/>
</dbReference>
<dbReference type="Gene3D" id="3.40.710.10">
    <property type="entry name" value="DD-peptidase/beta-lactamase superfamily"/>
    <property type="match status" value="1"/>
</dbReference>
<dbReference type="RefSeq" id="WP_072334823.1">
    <property type="nucleotide sequence ID" value="NZ_CALJDE010000015.1"/>
</dbReference>
<keyword evidence="21" id="KW-0511">Multifunctional enzyme</keyword>
<feature type="domain" description="Penicillin-binding protein OB-like" evidence="31">
    <location>
        <begin position="338"/>
        <end position="436"/>
    </location>
</feature>
<keyword evidence="13 28" id="KW-0812">Transmembrane</keyword>
<dbReference type="GO" id="GO:0071555">
    <property type="term" value="P:cell wall organization"/>
    <property type="evidence" value="ECO:0007669"/>
    <property type="project" value="UniProtKB-KW"/>
</dbReference>
<dbReference type="NCBIfam" id="TIGR02074">
    <property type="entry name" value="PBP_1a_fam"/>
    <property type="match status" value="1"/>
</dbReference>
<evidence type="ECO:0000256" key="2">
    <source>
        <dbReference type="ARBA" id="ARBA00004752"/>
    </source>
</evidence>
<evidence type="ECO:0000256" key="19">
    <source>
        <dbReference type="ARBA" id="ARBA00023136"/>
    </source>
</evidence>
<dbReference type="InterPro" id="IPR036950">
    <property type="entry name" value="PBP_transglycosylase"/>
</dbReference>
<keyword evidence="11 32" id="KW-0328">Glycosyltransferase</keyword>
<dbReference type="GO" id="GO:0008955">
    <property type="term" value="F:peptidoglycan glycosyltransferase activity"/>
    <property type="evidence" value="ECO:0007669"/>
    <property type="project" value="UniProtKB-EC"/>
</dbReference>
<evidence type="ECO:0000256" key="18">
    <source>
        <dbReference type="ARBA" id="ARBA00022989"/>
    </source>
</evidence>
<evidence type="ECO:0000256" key="23">
    <source>
        <dbReference type="ARBA" id="ARBA00034000"/>
    </source>
</evidence>
<organism evidence="32 33">
    <name type="scientific">Desulfovibrio piger</name>
    <dbReference type="NCBI Taxonomy" id="901"/>
    <lineage>
        <taxon>Bacteria</taxon>
        <taxon>Pseudomonadati</taxon>
        <taxon>Thermodesulfobacteriota</taxon>
        <taxon>Desulfovibrionia</taxon>
        <taxon>Desulfovibrionales</taxon>
        <taxon>Desulfovibrionaceae</taxon>
        <taxon>Desulfovibrio</taxon>
    </lineage>
</organism>
<dbReference type="AlphaFoldDB" id="A0A1K1LEZ4"/>
<feature type="domain" description="Glycosyl transferase family 51" evidence="30">
    <location>
        <begin position="58"/>
        <end position="235"/>
    </location>
</feature>
<dbReference type="InterPro" id="IPR001460">
    <property type="entry name" value="PCN-bd_Tpept"/>
</dbReference>
<feature type="region of interest" description="Disordered" evidence="27">
    <location>
        <begin position="781"/>
        <end position="820"/>
    </location>
</feature>
<dbReference type="PANTHER" id="PTHR32282">
    <property type="entry name" value="BINDING PROTEIN TRANSPEPTIDASE, PUTATIVE-RELATED"/>
    <property type="match status" value="1"/>
</dbReference>
<evidence type="ECO:0000256" key="7">
    <source>
        <dbReference type="ARBA" id="ARBA00022475"/>
    </source>
</evidence>
<keyword evidence="19 28" id="KW-0472">Membrane</keyword>
<name>A0A1K1LEZ4_9BACT</name>
<keyword evidence="18 28" id="KW-1133">Transmembrane helix</keyword>
<evidence type="ECO:0000256" key="11">
    <source>
        <dbReference type="ARBA" id="ARBA00022676"/>
    </source>
</evidence>
<dbReference type="OrthoDB" id="9766909at2"/>
<evidence type="ECO:0000256" key="22">
    <source>
        <dbReference type="ARBA" id="ARBA00023316"/>
    </source>
</evidence>
<evidence type="ECO:0000259" key="29">
    <source>
        <dbReference type="Pfam" id="PF00905"/>
    </source>
</evidence>
<dbReference type="SUPFAM" id="SSF56601">
    <property type="entry name" value="beta-lactamase/transpeptidase-like"/>
    <property type="match status" value="1"/>
</dbReference>
<dbReference type="InterPro" id="IPR012340">
    <property type="entry name" value="NA-bd_OB-fold"/>
</dbReference>
<feature type="domain" description="Penicillin-binding protein transpeptidase" evidence="29">
    <location>
        <begin position="484"/>
        <end position="747"/>
    </location>
</feature>
<evidence type="ECO:0000256" key="21">
    <source>
        <dbReference type="ARBA" id="ARBA00023268"/>
    </source>
</evidence>
<dbReference type="SUPFAM" id="SSF53955">
    <property type="entry name" value="Lysozyme-like"/>
    <property type="match status" value="1"/>
</dbReference>
<comment type="catalytic activity">
    <reaction evidence="23">
        <text>Preferential cleavage: (Ac)2-L-Lys-D-Ala-|-D-Ala. Also transpeptidation of peptidyl-alanyl moieties that are N-acyl substituents of D-alanine.</text>
        <dbReference type="EC" id="3.4.16.4"/>
    </reaction>
</comment>
<dbReference type="EC" id="3.4.16.4" evidence="5"/>
<comment type="pathway">
    <text evidence="2">Cell wall biogenesis; peptidoglycan biosynthesis.</text>
</comment>
<comment type="catalytic activity">
    <reaction evidence="25">
        <text>[GlcNAc-(1-&gt;4)-Mur2Ac(oyl-L-Ala-gamma-D-Glu-L-Lys-D-Ala-D-Ala)](n)-di-trans,octa-cis-undecaprenyl diphosphate + beta-D-GlcNAc-(1-&gt;4)-Mur2Ac(oyl-L-Ala-gamma-D-Glu-L-Lys-D-Ala-D-Ala)-di-trans,octa-cis-undecaprenyl diphosphate = [GlcNAc-(1-&gt;4)-Mur2Ac(oyl-L-Ala-gamma-D-Glu-L-Lys-D-Ala-D-Ala)](n+1)-di-trans,octa-cis-undecaprenyl diphosphate + di-trans,octa-cis-undecaprenyl diphosphate + H(+)</text>
        <dbReference type="Rhea" id="RHEA:23708"/>
        <dbReference type="Rhea" id="RHEA-COMP:9602"/>
        <dbReference type="Rhea" id="RHEA-COMP:9603"/>
        <dbReference type="ChEBI" id="CHEBI:15378"/>
        <dbReference type="ChEBI" id="CHEBI:58405"/>
        <dbReference type="ChEBI" id="CHEBI:60033"/>
        <dbReference type="ChEBI" id="CHEBI:78435"/>
        <dbReference type="EC" id="2.4.99.28"/>
    </reaction>
</comment>
<dbReference type="Gene3D" id="1.10.3810.10">
    <property type="entry name" value="Biosynthetic peptidoglycan transglycosylase-like"/>
    <property type="match status" value="1"/>
</dbReference>
<evidence type="ECO:0000313" key="33">
    <source>
        <dbReference type="Proteomes" id="UP000186323"/>
    </source>
</evidence>
<dbReference type="GO" id="GO:0009252">
    <property type="term" value="P:peptidoglycan biosynthetic process"/>
    <property type="evidence" value="ECO:0007669"/>
    <property type="project" value="UniProtKB-UniPathway"/>
</dbReference>
<dbReference type="Pfam" id="PF00905">
    <property type="entry name" value="Transpeptidase"/>
    <property type="match status" value="1"/>
</dbReference>
<dbReference type="EMBL" id="LT630450">
    <property type="protein sequence ID" value="SFV73272.1"/>
    <property type="molecule type" value="Genomic_DNA"/>
</dbReference>
<keyword evidence="9" id="KW-0121">Carboxypeptidase</keyword>
<evidence type="ECO:0000256" key="3">
    <source>
        <dbReference type="ARBA" id="ARBA00007090"/>
    </source>
</evidence>
<dbReference type="Pfam" id="PF00912">
    <property type="entry name" value="Transgly"/>
    <property type="match status" value="1"/>
</dbReference>
<evidence type="ECO:0000256" key="26">
    <source>
        <dbReference type="ARBA" id="ARBA00060592"/>
    </source>
</evidence>
<evidence type="ECO:0000256" key="16">
    <source>
        <dbReference type="ARBA" id="ARBA00022968"/>
    </source>
</evidence>
<sequence>MNVKKVFLWSFGLLFTLGILGCAAVAGLFYWASRDLPDLERLTGYEAPQATVILARDGSIIGTLATEKRYSITLKEMSPWLPMSFLAAEDDSFYQHHGVDPVAIARAFIYNLRNKAAGGGQQGGSTITQQIIKQLLLSSERSYTRKMKEAILAYRLEHTVSKDDILQTYLNYIYLGQHSYGVEAAARTYFGKHASDITLAESAVIAGLPQAPSRYNPFRHPDAAKARQMYVLGRLRTLKWITEEQYQQAINEPLVYWSMPENRGGASKWYFEEARRLLVEFFTEENLRTLGIDTLKSGEEYVYTAGLTVRTAMDPVQQDAAGAALRRGLEELDKRQGWRGPVKKLSPAEVTEFTEKSTFAPADLMGKAWVQAVVTAVDAKGARVLLGKGYTGYIPVANMSWARTPNRKISGWGAPAVRDARKVLHVNDLIMVSAAPVTVQAEGGKKGKPATRTVDFDAATASPQKPITLLLQQEPLVQGALASVETQSGDVVALIGGYQFGDSHFNRATQARRQPGSSFKPVVYSTALDFGFTPTSSVLDGPFVYVNPYTNEVWRPGNYEKNFRGIMPLYEALTLSRNTCTVRLAHKVGISNVIQRAKMLGLEPHFPQELSISLGAVAVSPLNLTQAYAAFANQGLGVRPRIITSITDNNGRELYRQDIQHWQALTPQNAYQMATLLKNVVNSGTGSRARVEGHVIAGKTGTSNDENDAWFVGFSPSLVTGVYVGFDQLQSLGKQEQGGRTAAPIFRYYRSQIEDLYKDQPQDFIMPPGITMQDGLAFQGVPGPGLSAIDNASEDPATGSSAPAAPDTSGGGEDLMRQMF</sequence>
<evidence type="ECO:0000256" key="24">
    <source>
        <dbReference type="ARBA" id="ARBA00044770"/>
    </source>
</evidence>
<dbReference type="GO" id="GO:0008658">
    <property type="term" value="F:penicillin binding"/>
    <property type="evidence" value="ECO:0007669"/>
    <property type="project" value="InterPro"/>
</dbReference>
<dbReference type="PROSITE" id="PS51257">
    <property type="entry name" value="PROKAR_LIPOPROTEIN"/>
    <property type="match status" value="1"/>
</dbReference>
<evidence type="ECO:0000313" key="32">
    <source>
        <dbReference type="EMBL" id="SFV73272.1"/>
    </source>
</evidence>
<dbReference type="PANTHER" id="PTHR32282:SF27">
    <property type="entry name" value="PENICILLIN-BINDING PROTEIN 1A"/>
    <property type="match status" value="1"/>
</dbReference>
<dbReference type="InterPro" id="IPR012338">
    <property type="entry name" value="Beta-lactam/transpept-like"/>
</dbReference>
<evidence type="ECO:0000256" key="13">
    <source>
        <dbReference type="ARBA" id="ARBA00022692"/>
    </source>
</evidence>
<comment type="subcellular location">
    <subcellularLocation>
        <location evidence="1">Cell inner membrane</location>
        <topology evidence="1">Single-pass type II membrane protein</topology>
    </subcellularLocation>
</comment>
<keyword evidence="33" id="KW-1185">Reference proteome</keyword>
<evidence type="ECO:0000256" key="14">
    <source>
        <dbReference type="ARBA" id="ARBA00022801"/>
    </source>
</evidence>
<evidence type="ECO:0000256" key="25">
    <source>
        <dbReference type="ARBA" id="ARBA00049902"/>
    </source>
</evidence>
<protein>
    <recommendedName>
        <fullName evidence="6">Penicillin-binding protein 1A</fullName>
        <ecNumber evidence="24">2.4.99.28</ecNumber>
        <ecNumber evidence="5">3.4.16.4</ecNumber>
    </recommendedName>
</protein>
<dbReference type="GO" id="GO:0009002">
    <property type="term" value="F:serine-type D-Ala-D-Ala carboxypeptidase activity"/>
    <property type="evidence" value="ECO:0007669"/>
    <property type="project" value="UniProtKB-EC"/>
</dbReference>
<evidence type="ECO:0000256" key="12">
    <source>
        <dbReference type="ARBA" id="ARBA00022679"/>
    </source>
</evidence>
<evidence type="ECO:0000256" key="28">
    <source>
        <dbReference type="SAM" id="Phobius"/>
    </source>
</evidence>
<keyword evidence="16" id="KW-0735">Signal-anchor</keyword>
<evidence type="ECO:0000256" key="6">
    <source>
        <dbReference type="ARBA" id="ARBA00018638"/>
    </source>
</evidence>
<evidence type="ECO:0000256" key="9">
    <source>
        <dbReference type="ARBA" id="ARBA00022645"/>
    </source>
</evidence>
<gene>
    <name evidence="32" type="ORF">DESPIGER_1427</name>
</gene>
<comment type="similarity">
    <text evidence="4">In the N-terminal section; belongs to the glycosyltransferase 51 family.</text>
</comment>
<keyword evidence="7" id="KW-1003">Cell membrane</keyword>
<dbReference type="GO" id="GO:0005886">
    <property type="term" value="C:plasma membrane"/>
    <property type="evidence" value="ECO:0007669"/>
    <property type="project" value="UniProtKB-SubCell"/>
</dbReference>
<evidence type="ECO:0000256" key="27">
    <source>
        <dbReference type="SAM" id="MobiDB-lite"/>
    </source>
</evidence>
<evidence type="ECO:0000256" key="5">
    <source>
        <dbReference type="ARBA" id="ARBA00012448"/>
    </source>
</evidence>
<evidence type="ECO:0000259" key="30">
    <source>
        <dbReference type="Pfam" id="PF00912"/>
    </source>
</evidence>
<evidence type="ECO:0000259" key="31">
    <source>
        <dbReference type="Pfam" id="PF17092"/>
    </source>
</evidence>
<dbReference type="InterPro" id="IPR001264">
    <property type="entry name" value="Glyco_trans_51"/>
</dbReference>
<keyword evidence="22" id="KW-0961">Cell wall biogenesis/degradation</keyword>
<dbReference type="UniPathway" id="UPA00219"/>
<dbReference type="InterPro" id="IPR023346">
    <property type="entry name" value="Lysozyme-like_dom_sf"/>
</dbReference>
<keyword evidence="15" id="KW-0133">Cell shape</keyword>
<evidence type="ECO:0000256" key="4">
    <source>
        <dbReference type="ARBA" id="ARBA00007739"/>
    </source>
</evidence>
<dbReference type="KEGG" id="dpg:DESPIGER_1427"/>
<evidence type="ECO:0000256" key="20">
    <source>
        <dbReference type="ARBA" id="ARBA00023251"/>
    </source>
</evidence>
<dbReference type="GO" id="GO:0046677">
    <property type="term" value="P:response to antibiotic"/>
    <property type="evidence" value="ECO:0007669"/>
    <property type="project" value="UniProtKB-KW"/>
</dbReference>
<dbReference type="GO" id="GO:0008360">
    <property type="term" value="P:regulation of cell shape"/>
    <property type="evidence" value="ECO:0007669"/>
    <property type="project" value="UniProtKB-KW"/>
</dbReference>
<proteinExistence type="inferred from homology"/>
<evidence type="ECO:0000256" key="17">
    <source>
        <dbReference type="ARBA" id="ARBA00022984"/>
    </source>
</evidence>
<dbReference type="FunFam" id="1.10.3810.10:FF:000003">
    <property type="entry name" value="Penicillin-binding protein 1a"/>
    <property type="match status" value="1"/>
</dbReference>
<keyword evidence="17" id="KW-0573">Peptidoglycan synthesis</keyword>
<dbReference type="GO" id="GO:0006508">
    <property type="term" value="P:proteolysis"/>
    <property type="evidence" value="ECO:0007669"/>
    <property type="project" value="UniProtKB-KW"/>
</dbReference>
<dbReference type="Gene3D" id="2.40.50.140">
    <property type="entry name" value="Nucleic acid-binding proteins"/>
    <property type="match status" value="1"/>
</dbReference>
<evidence type="ECO:0000256" key="15">
    <source>
        <dbReference type="ARBA" id="ARBA00022960"/>
    </source>
</evidence>
<dbReference type="Proteomes" id="UP000186323">
    <property type="component" value="Chromosome I"/>
</dbReference>
<keyword evidence="12 32" id="KW-0808">Transferase</keyword>
<accession>A0A1K1LEZ4</accession>
<keyword evidence="10" id="KW-0645">Protease</keyword>
<evidence type="ECO:0000256" key="1">
    <source>
        <dbReference type="ARBA" id="ARBA00004249"/>
    </source>
</evidence>
<keyword evidence="8" id="KW-0997">Cell inner membrane</keyword>
<feature type="transmembrane region" description="Helical" evidence="28">
    <location>
        <begin position="7"/>
        <end position="32"/>
    </location>
</feature>
<comment type="pathway">
    <text evidence="26">Glycan biosynthesis.</text>
</comment>
<keyword evidence="14" id="KW-0378">Hydrolase</keyword>
<dbReference type="InterPro" id="IPR050396">
    <property type="entry name" value="Glycosyltr_51/Transpeptidase"/>
</dbReference>
<dbReference type="Pfam" id="PF17092">
    <property type="entry name" value="PCB_OB"/>
    <property type="match status" value="1"/>
</dbReference>
<keyword evidence="20" id="KW-0046">Antibiotic resistance</keyword>
<dbReference type="GO" id="GO:0030288">
    <property type="term" value="C:outer membrane-bounded periplasmic space"/>
    <property type="evidence" value="ECO:0007669"/>
    <property type="project" value="TreeGrafter"/>
</dbReference>
<dbReference type="EC" id="2.4.99.28" evidence="24"/>